<feature type="domain" description="RRM" evidence="4">
    <location>
        <begin position="5"/>
        <end position="83"/>
    </location>
</feature>
<dbReference type="SUPFAM" id="SSF54928">
    <property type="entry name" value="RNA-binding domain, RBD"/>
    <property type="match status" value="2"/>
</dbReference>
<evidence type="ECO:0000256" key="1">
    <source>
        <dbReference type="ARBA" id="ARBA00022884"/>
    </source>
</evidence>
<organism evidence="5 6">
    <name type="scientific">Anopheles dirus</name>
    <dbReference type="NCBI Taxonomy" id="7168"/>
    <lineage>
        <taxon>Eukaryota</taxon>
        <taxon>Metazoa</taxon>
        <taxon>Ecdysozoa</taxon>
        <taxon>Arthropoda</taxon>
        <taxon>Hexapoda</taxon>
        <taxon>Insecta</taxon>
        <taxon>Pterygota</taxon>
        <taxon>Neoptera</taxon>
        <taxon>Endopterygota</taxon>
        <taxon>Diptera</taxon>
        <taxon>Nematocera</taxon>
        <taxon>Culicoidea</taxon>
        <taxon>Culicidae</taxon>
        <taxon>Anophelinae</taxon>
        <taxon>Anopheles</taxon>
    </lineage>
</organism>
<dbReference type="GO" id="GO:0003729">
    <property type="term" value="F:mRNA binding"/>
    <property type="evidence" value="ECO:0007669"/>
    <property type="project" value="TreeGrafter"/>
</dbReference>
<accession>A0A182MZS4</accession>
<feature type="region of interest" description="Disordered" evidence="3">
    <location>
        <begin position="315"/>
        <end position="345"/>
    </location>
</feature>
<evidence type="ECO:0000259" key="4">
    <source>
        <dbReference type="PROSITE" id="PS50102"/>
    </source>
</evidence>
<dbReference type="InterPro" id="IPR000504">
    <property type="entry name" value="RRM_dom"/>
</dbReference>
<dbReference type="CDD" id="cd00590">
    <property type="entry name" value="RRM_SF"/>
    <property type="match status" value="2"/>
</dbReference>
<feature type="region of interest" description="Disordered" evidence="3">
    <location>
        <begin position="191"/>
        <end position="228"/>
    </location>
</feature>
<keyword evidence="6" id="KW-1185">Reference proteome</keyword>
<evidence type="ECO:0000256" key="2">
    <source>
        <dbReference type="PROSITE-ProRule" id="PRU00176"/>
    </source>
</evidence>
<dbReference type="VEuPathDB" id="VectorBase:ADIR000879"/>
<dbReference type="PROSITE" id="PS50102">
    <property type="entry name" value="RRM"/>
    <property type="match status" value="3"/>
</dbReference>
<dbReference type="STRING" id="7168.A0A182MZS4"/>
<dbReference type="InterPro" id="IPR012677">
    <property type="entry name" value="Nucleotide-bd_a/b_plait_sf"/>
</dbReference>
<keyword evidence="1 2" id="KW-0694">RNA-binding</keyword>
<feature type="domain" description="RRM" evidence="4">
    <location>
        <begin position="95"/>
        <end position="177"/>
    </location>
</feature>
<dbReference type="PANTHER" id="PTHR48025:SF1">
    <property type="entry name" value="RRM DOMAIN-CONTAINING PROTEIN"/>
    <property type="match status" value="1"/>
</dbReference>
<evidence type="ECO:0000313" key="5">
    <source>
        <dbReference type="EnsemblMetazoa" id="ADIR000879-PA"/>
    </source>
</evidence>
<dbReference type="Gene3D" id="3.30.70.330">
    <property type="match status" value="3"/>
</dbReference>
<dbReference type="InterPro" id="IPR035979">
    <property type="entry name" value="RBD_domain_sf"/>
</dbReference>
<dbReference type="SMART" id="SM00360">
    <property type="entry name" value="RRM"/>
    <property type="match status" value="3"/>
</dbReference>
<name>A0A182MZS4_9DIPT</name>
<evidence type="ECO:0000313" key="6">
    <source>
        <dbReference type="Proteomes" id="UP000075884"/>
    </source>
</evidence>
<reference evidence="6" key="1">
    <citation type="submission" date="2013-03" db="EMBL/GenBank/DDBJ databases">
        <title>The Genome Sequence of Anopheles dirus WRAIR2.</title>
        <authorList>
            <consortium name="The Broad Institute Genomics Platform"/>
            <person name="Neafsey D.E."/>
            <person name="Walton C."/>
            <person name="Walker B."/>
            <person name="Young S.K."/>
            <person name="Zeng Q."/>
            <person name="Gargeya S."/>
            <person name="Fitzgerald M."/>
            <person name="Haas B."/>
            <person name="Abouelleil A."/>
            <person name="Allen A.W."/>
            <person name="Alvarado L."/>
            <person name="Arachchi H.M."/>
            <person name="Berlin A.M."/>
            <person name="Chapman S.B."/>
            <person name="Gainer-Dewar J."/>
            <person name="Goldberg J."/>
            <person name="Griggs A."/>
            <person name="Gujja S."/>
            <person name="Hansen M."/>
            <person name="Howarth C."/>
            <person name="Imamovic A."/>
            <person name="Ireland A."/>
            <person name="Larimer J."/>
            <person name="McCowan C."/>
            <person name="Murphy C."/>
            <person name="Pearson M."/>
            <person name="Poon T.W."/>
            <person name="Priest M."/>
            <person name="Roberts A."/>
            <person name="Saif S."/>
            <person name="Shea T."/>
            <person name="Sisk P."/>
            <person name="Sykes S."/>
            <person name="Wortman J."/>
            <person name="Nusbaum C."/>
            <person name="Birren B."/>
        </authorList>
    </citation>
    <scope>NUCLEOTIDE SEQUENCE [LARGE SCALE GENOMIC DNA]</scope>
    <source>
        <strain evidence="6">WRAIR2</strain>
    </source>
</reference>
<dbReference type="GO" id="GO:0005634">
    <property type="term" value="C:nucleus"/>
    <property type="evidence" value="ECO:0007669"/>
    <property type="project" value="TreeGrafter"/>
</dbReference>
<dbReference type="EnsemblMetazoa" id="ADIR000879-RA">
    <property type="protein sequence ID" value="ADIR000879-PA"/>
    <property type="gene ID" value="ADIR000879"/>
</dbReference>
<reference evidence="5" key="2">
    <citation type="submission" date="2020-05" db="UniProtKB">
        <authorList>
            <consortium name="EnsemblMetazoa"/>
        </authorList>
    </citation>
    <scope>IDENTIFICATION</scope>
    <source>
        <strain evidence="5">WRAIR2</strain>
    </source>
</reference>
<dbReference type="InterPro" id="IPR050502">
    <property type="entry name" value="Euk_RNA-bind_prot"/>
</dbReference>
<sequence length="422" mass="46377">MAANGTMLLTGLHGAVEKQTLLELLGPYGQVQHIELHCEPYTHRSLGYATLRYAEMAQGEQAIAALDGRLVMGLPIRLQWLVPEGAPALRLYSPGHVVFHGLDQSYDLHDLMNAFARYGRVVNCTLRSDRTFHSLGYGSVLFALPEEAVRVVQAVHITADGRFQHAGDEPAVVSAVPVAVEPAVAIAQQEPSINGPEVSQPAPVNPPEPGQERQNPKKKRRPPRWKAHNGNNCDCAQLYVSNLPLSYRSTQLYDMFERFGKIVRASVIKQGRVSLGFGFICFDKYAEAAEARRTMHLRQLRRNVLNVQYAHRSKIPTHQQHPPPPAQAPNQATPDVPGGSAGAGRPTDELGQLIETYLAGKVGTVGIGRISELLLPTLERTLRMCMTVNETFLATVVDRMCATLVELENQAADTSAARKHEE</sequence>
<feature type="domain" description="RRM" evidence="4">
    <location>
        <begin position="236"/>
        <end position="312"/>
    </location>
</feature>
<proteinExistence type="predicted"/>
<dbReference type="Pfam" id="PF00076">
    <property type="entry name" value="RRM_1"/>
    <property type="match status" value="3"/>
</dbReference>
<evidence type="ECO:0000256" key="3">
    <source>
        <dbReference type="SAM" id="MobiDB-lite"/>
    </source>
</evidence>
<dbReference type="PANTHER" id="PTHR48025">
    <property type="entry name" value="OS02G0815200 PROTEIN"/>
    <property type="match status" value="1"/>
</dbReference>
<feature type="compositionally biased region" description="Basic residues" evidence="3">
    <location>
        <begin position="216"/>
        <end position="227"/>
    </location>
</feature>
<protein>
    <recommendedName>
        <fullName evidence="4">RRM domain-containing protein</fullName>
    </recommendedName>
</protein>
<dbReference type="Proteomes" id="UP000075884">
    <property type="component" value="Unassembled WGS sequence"/>
</dbReference>
<dbReference type="AlphaFoldDB" id="A0A182MZS4"/>